<feature type="domain" description="PAS" evidence="20">
    <location>
        <begin position="188"/>
        <end position="264"/>
    </location>
</feature>
<comment type="cofactor">
    <cofactor evidence="2">
        <name>[4Fe-4S] cluster</name>
        <dbReference type="ChEBI" id="CHEBI:49883"/>
    </cofactor>
</comment>
<dbReference type="PROSITE" id="PS50109">
    <property type="entry name" value="HIS_KIN"/>
    <property type="match status" value="1"/>
</dbReference>
<name>A0ABY6CXC3_9BACT</name>
<reference evidence="21" key="1">
    <citation type="submission" date="2022-10" db="EMBL/GenBank/DDBJ databases">
        <title>Comparative genomics and taxonomic characterization of three novel marine species of genus Reichenbachiella exhibiting antioxidant and polysaccharide degradation activities.</title>
        <authorList>
            <person name="Muhammad N."/>
            <person name="Lee Y.-J."/>
            <person name="Ko J."/>
            <person name="Kim S.-G."/>
        </authorList>
    </citation>
    <scope>NUCLEOTIDE SEQUENCE</scope>
    <source>
        <strain evidence="21">Wsw4-B4</strain>
    </source>
</reference>
<keyword evidence="12" id="KW-0418">Kinase</keyword>
<dbReference type="Gene3D" id="3.30.450.40">
    <property type="match status" value="1"/>
</dbReference>
<gene>
    <name evidence="21" type="ORF">N7E81_14245</name>
</gene>
<evidence type="ECO:0000313" key="21">
    <source>
        <dbReference type="EMBL" id="UXX78518.1"/>
    </source>
</evidence>
<dbReference type="InterPro" id="IPR050482">
    <property type="entry name" value="Sensor_HK_TwoCompSys"/>
</dbReference>
<dbReference type="PROSITE" id="PS50112">
    <property type="entry name" value="PAS"/>
    <property type="match status" value="1"/>
</dbReference>
<dbReference type="InterPro" id="IPR035965">
    <property type="entry name" value="PAS-like_dom_sf"/>
</dbReference>
<dbReference type="InterPro" id="IPR029016">
    <property type="entry name" value="GAF-like_dom_sf"/>
</dbReference>
<feature type="domain" description="Histidine kinase" evidence="19">
    <location>
        <begin position="436"/>
        <end position="524"/>
    </location>
</feature>
<dbReference type="InterPro" id="IPR003018">
    <property type="entry name" value="GAF"/>
</dbReference>
<dbReference type="Pfam" id="PF01590">
    <property type="entry name" value="GAF"/>
    <property type="match status" value="1"/>
</dbReference>
<organism evidence="21 22">
    <name type="scientific">Reichenbachiella carrageenanivorans</name>
    <dbReference type="NCBI Taxonomy" id="2979869"/>
    <lineage>
        <taxon>Bacteria</taxon>
        <taxon>Pseudomonadati</taxon>
        <taxon>Bacteroidota</taxon>
        <taxon>Cytophagia</taxon>
        <taxon>Cytophagales</taxon>
        <taxon>Reichenbachiellaceae</taxon>
        <taxon>Reichenbachiella</taxon>
    </lineage>
</organism>
<evidence type="ECO:0000256" key="10">
    <source>
        <dbReference type="ARBA" id="ARBA00022723"/>
    </source>
</evidence>
<dbReference type="RefSeq" id="WP_263050263.1">
    <property type="nucleotide sequence ID" value="NZ_CP106735.1"/>
</dbReference>
<evidence type="ECO:0000256" key="13">
    <source>
        <dbReference type="ARBA" id="ARBA00022840"/>
    </source>
</evidence>
<dbReference type="CDD" id="cd16917">
    <property type="entry name" value="HATPase_UhpB-NarQ-NarX-like"/>
    <property type="match status" value="1"/>
</dbReference>
<protein>
    <recommendedName>
        <fullName evidence="5">Oxygen sensor histidine kinase NreB</fullName>
        <ecNumber evidence="4">2.7.13.3</ecNumber>
    </recommendedName>
    <alternativeName>
        <fullName evidence="18">Nitrogen regulation protein B</fullName>
    </alternativeName>
</protein>
<evidence type="ECO:0000256" key="17">
    <source>
        <dbReference type="ARBA" id="ARBA00024827"/>
    </source>
</evidence>
<dbReference type="PANTHER" id="PTHR24421:SF10">
    <property type="entry name" value="NITRATE_NITRITE SENSOR PROTEIN NARQ"/>
    <property type="match status" value="1"/>
</dbReference>
<evidence type="ECO:0000256" key="4">
    <source>
        <dbReference type="ARBA" id="ARBA00012438"/>
    </source>
</evidence>
<keyword evidence="10" id="KW-0479">Metal-binding</keyword>
<evidence type="ECO:0000259" key="20">
    <source>
        <dbReference type="PROSITE" id="PS50112"/>
    </source>
</evidence>
<evidence type="ECO:0000256" key="14">
    <source>
        <dbReference type="ARBA" id="ARBA00023004"/>
    </source>
</evidence>
<keyword evidence="8" id="KW-0597">Phosphoprotein</keyword>
<keyword evidence="7" id="KW-0963">Cytoplasm</keyword>
<keyword evidence="11" id="KW-0547">Nucleotide-binding</keyword>
<dbReference type="InterPro" id="IPR011712">
    <property type="entry name" value="Sig_transdc_His_kin_sub3_dim/P"/>
</dbReference>
<dbReference type="Gene3D" id="3.30.565.10">
    <property type="entry name" value="Histidine kinase-like ATPase, C-terminal domain"/>
    <property type="match status" value="1"/>
</dbReference>
<dbReference type="InterPro" id="IPR000014">
    <property type="entry name" value="PAS"/>
</dbReference>
<keyword evidence="22" id="KW-1185">Reference proteome</keyword>
<keyword evidence="6" id="KW-0004">4Fe-4S</keyword>
<accession>A0ABY6CXC3</accession>
<evidence type="ECO:0000259" key="19">
    <source>
        <dbReference type="PROSITE" id="PS50109"/>
    </source>
</evidence>
<dbReference type="Gene3D" id="1.20.5.1930">
    <property type="match status" value="1"/>
</dbReference>
<dbReference type="InterPro" id="IPR013655">
    <property type="entry name" value="PAS_fold_3"/>
</dbReference>
<evidence type="ECO:0000256" key="3">
    <source>
        <dbReference type="ARBA" id="ARBA00004496"/>
    </source>
</evidence>
<evidence type="ECO:0000256" key="15">
    <source>
        <dbReference type="ARBA" id="ARBA00023012"/>
    </source>
</evidence>
<dbReference type="SUPFAM" id="SSF55874">
    <property type="entry name" value="ATPase domain of HSP90 chaperone/DNA topoisomerase II/histidine kinase"/>
    <property type="match status" value="1"/>
</dbReference>
<evidence type="ECO:0000256" key="8">
    <source>
        <dbReference type="ARBA" id="ARBA00022553"/>
    </source>
</evidence>
<dbReference type="Gene3D" id="3.30.450.20">
    <property type="entry name" value="PAS domain"/>
    <property type="match status" value="1"/>
</dbReference>
<dbReference type="SUPFAM" id="SSF55781">
    <property type="entry name" value="GAF domain-like"/>
    <property type="match status" value="1"/>
</dbReference>
<keyword evidence="9" id="KW-0808">Transferase</keyword>
<dbReference type="Proteomes" id="UP001062165">
    <property type="component" value="Chromosome"/>
</dbReference>
<keyword evidence="13" id="KW-0067">ATP-binding</keyword>
<dbReference type="SUPFAM" id="SSF55785">
    <property type="entry name" value="PYP-like sensor domain (PAS domain)"/>
    <property type="match status" value="1"/>
</dbReference>
<dbReference type="InterPro" id="IPR005467">
    <property type="entry name" value="His_kinase_dom"/>
</dbReference>
<dbReference type="EMBL" id="CP106735">
    <property type="protein sequence ID" value="UXX78518.1"/>
    <property type="molecule type" value="Genomic_DNA"/>
</dbReference>
<evidence type="ECO:0000256" key="7">
    <source>
        <dbReference type="ARBA" id="ARBA00022490"/>
    </source>
</evidence>
<sequence length="524" mass="59930">MTKTSDEVLEGVLLAINELIANHNFAEALDNSVRMLGELFDSDCLLSKITRENDHWLSSVEHYWMKIPNKIRIEQNQNLLISSFGDINHTLGQGQIFCVTYSEAKGKLRSHLEKTGGKSVVLVPIMRNDTLWGTLALADLDYERQWSNSIQCTLRSLATAISATLLNKQQKTNLKSEIKKRNEALLNQNARYLSLIENVPGIIFRCKNDQHWSMEFISAYVYTVTGYQPTDFLDHAHGIHFNDIIYASDKQFAKEEVESQLLKGIHYRVTYRIQTKDGVIRWLWEQGVQVLDRGDEYLEGCIVDISDRVNGHEKILAATLEAEDRERSRISRNIHDNLQQLLITAHMNIAYLKKRQVDFTEKEKRKYEIANDYLQKAIAESRSLSHKLMPKAIEDYGFEAAVEGLIENIDDVVDTKFEFYNNLKGEHLDAKMELCLFRITQEAISNVIKFAQAKRCTIQLLRHKTSIMLMVEDDGVGFDKSQLILNGDSFGINSMKNRSSSIGGQFFIDTQVGKGTQLIVEIPN</sequence>
<evidence type="ECO:0000313" key="22">
    <source>
        <dbReference type="Proteomes" id="UP001062165"/>
    </source>
</evidence>
<proteinExistence type="predicted"/>
<evidence type="ECO:0000256" key="18">
    <source>
        <dbReference type="ARBA" id="ARBA00030800"/>
    </source>
</evidence>
<evidence type="ECO:0000256" key="12">
    <source>
        <dbReference type="ARBA" id="ARBA00022777"/>
    </source>
</evidence>
<keyword evidence="15" id="KW-0902">Two-component regulatory system</keyword>
<evidence type="ECO:0000256" key="2">
    <source>
        <dbReference type="ARBA" id="ARBA00001966"/>
    </source>
</evidence>
<comment type="catalytic activity">
    <reaction evidence="1">
        <text>ATP + protein L-histidine = ADP + protein N-phospho-L-histidine.</text>
        <dbReference type="EC" id="2.7.13.3"/>
    </reaction>
</comment>
<dbReference type="InterPro" id="IPR004358">
    <property type="entry name" value="Sig_transdc_His_kin-like_C"/>
</dbReference>
<dbReference type="Pfam" id="PF02518">
    <property type="entry name" value="HATPase_c"/>
    <property type="match status" value="1"/>
</dbReference>
<dbReference type="InterPro" id="IPR036890">
    <property type="entry name" value="HATPase_C_sf"/>
</dbReference>
<evidence type="ECO:0000256" key="1">
    <source>
        <dbReference type="ARBA" id="ARBA00000085"/>
    </source>
</evidence>
<dbReference type="InterPro" id="IPR003594">
    <property type="entry name" value="HATPase_dom"/>
</dbReference>
<evidence type="ECO:0000256" key="16">
    <source>
        <dbReference type="ARBA" id="ARBA00023014"/>
    </source>
</evidence>
<dbReference type="EC" id="2.7.13.3" evidence="4"/>
<dbReference type="Pfam" id="PF08447">
    <property type="entry name" value="PAS_3"/>
    <property type="match status" value="1"/>
</dbReference>
<dbReference type="PANTHER" id="PTHR24421">
    <property type="entry name" value="NITRATE/NITRITE SENSOR PROTEIN NARX-RELATED"/>
    <property type="match status" value="1"/>
</dbReference>
<dbReference type="PRINTS" id="PR00344">
    <property type="entry name" value="BCTRLSENSOR"/>
</dbReference>
<keyword evidence="16" id="KW-0411">Iron-sulfur</keyword>
<evidence type="ECO:0000256" key="6">
    <source>
        <dbReference type="ARBA" id="ARBA00022485"/>
    </source>
</evidence>
<evidence type="ECO:0000256" key="11">
    <source>
        <dbReference type="ARBA" id="ARBA00022741"/>
    </source>
</evidence>
<keyword evidence="14" id="KW-0408">Iron</keyword>
<evidence type="ECO:0000256" key="9">
    <source>
        <dbReference type="ARBA" id="ARBA00022679"/>
    </source>
</evidence>
<comment type="subcellular location">
    <subcellularLocation>
        <location evidence="3">Cytoplasm</location>
    </subcellularLocation>
</comment>
<comment type="function">
    <text evidence="17">Member of the two-component regulatory system NreB/NreC involved in the control of dissimilatory nitrate/nitrite reduction in response to oxygen. NreB functions as a direct oxygen sensor histidine kinase which is autophosphorylated, in the absence of oxygen, probably at the conserved histidine residue, and transfers its phosphate group probably to a conserved aspartate residue of NreC. NreB/NreC activates the expression of the nitrate (narGHJI) and nitrite (nir) reductase operons, as well as the putative nitrate transporter gene narT.</text>
</comment>
<dbReference type="CDD" id="cd00130">
    <property type="entry name" value="PAS"/>
    <property type="match status" value="1"/>
</dbReference>
<evidence type="ECO:0000256" key="5">
    <source>
        <dbReference type="ARBA" id="ARBA00017322"/>
    </source>
</evidence>
<dbReference type="Pfam" id="PF07730">
    <property type="entry name" value="HisKA_3"/>
    <property type="match status" value="1"/>
</dbReference>